<evidence type="ECO:0000256" key="5">
    <source>
        <dbReference type="PROSITE-ProRule" id="PRU01240"/>
    </source>
</evidence>
<name>A0ABP3U6R4_9FLAO</name>
<keyword evidence="3 5" id="KW-0378">Hydrolase</keyword>
<dbReference type="PANTHER" id="PTHR43806">
    <property type="entry name" value="PEPTIDASE S8"/>
    <property type="match status" value="1"/>
</dbReference>
<evidence type="ECO:0000256" key="4">
    <source>
        <dbReference type="ARBA" id="ARBA00022825"/>
    </source>
</evidence>
<feature type="active site" description="Charge relay system" evidence="5">
    <location>
        <position position="487"/>
    </location>
</feature>
<keyword evidence="2 5" id="KW-0645">Protease</keyword>
<dbReference type="PANTHER" id="PTHR43806:SF11">
    <property type="entry name" value="CEREVISIN-RELATED"/>
    <property type="match status" value="1"/>
</dbReference>
<dbReference type="CDD" id="cd00306">
    <property type="entry name" value="Peptidases_S8_S53"/>
    <property type="match status" value="1"/>
</dbReference>
<dbReference type="InterPro" id="IPR000209">
    <property type="entry name" value="Peptidase_S8/S53_dom"/>
</dbReference>
<protein>
    <recommendedName>
        <fullName evidence="6">Peptidase S8/S53 domain-containing protein</fullName>
    </recommendedName>
</protein>
<feature type="active site" description="Charge relay system" evidence="5">
    <location>
        <position position="308"/>
    </location>
</feature>
<dbReference type="PRINTS" id="PR00723">
    <property type="entry name" value="SUBTILISIN"/>
</dbReference>
<evidence type="ECO:0000256" key="1">
    <source>
        <dbReference type="ARBA" id="ARBA00011073"/>
    </source>
</evidence>
<accession>A0ABP3U6R4</accession>
<sequence>MIFLKQQKKIAKCIIGSILLSSILASCENENLQDDFLTEQPSNKVLSKEKINHFILETTDQQQKSFDWNMATEEVLWSAIVHSNYEVMIGYKKDGWNDNETRDYMFNYKKSLDEDIVYIKDNMIANILESNQTSMKTLKEEAIIEEADNLLSITAKISDLETLKTLLSSPNLRYLEPMYDIYYNNHTEDYDAKDSGDLGCGEDNPRYDLRVNYDYINLHPGGKMGWNFKYHKIKETWDWGGITTKGTGKGIGVAILDTGLSHRQEQLIDGFSQGNQYMFNEGLVSNRIIRFSDQYGSNGSYRIDDCGHGTALSGVIASPRAKYGIHGVAYGCNLYNYRANSDVFINGTRDITAVANSFISAANTSNVRIISMSMGSVSRSSRIADAIVYAYRKGKLIFSAAGTIELGSFVSGQYPNLANIVFPANMTEYNGDVVYGVTGIRTNYTACTKCVKGKNVDFAVVMEQLNGTQALATGRGGLYTTTIGGSSVATATMAGIAALVWGKNTTLPRADLVLALKQKSDYPFRTNPIFGYGKVNTLEAYKYFDLFGGLGL</sequence>
<dbReference type="InterPro" id="IPR015500">
    <property type="entry name" value="Peptidase_S8_subtilisin-rel"/>
</dbReference>
<dbReference type="PROSITE" id="PS51892">
    <property type="entry name" value="SUBTILASE"/>
    <property type="match status" value="1"/>
</dbReference>
<dbReference type="SUPFAM" id="SSF52743">
    <property type="entry name" value="Subtilisin-like"/>
    <property type="match status" value="1"/>
</dbReference>
<comment type="similarity">
    <text evidence="1 5">Belongs to the peptidase S8 family.</text>
</comment>
<comment type="caution">
    <text evidence="7">The sequence shown here is derived from an EMBL/GenBank/DDBJ whole genome shotgun (WGS) entry which is preliminary data.</text>
</comment>
<dbReference type="Proteomes" id="UP001501758">
    <property type="component" value="Unassembled WGS sequence"/>
</dbReference>
<dbReference type="Pfam" id="PF00082">
    <property type="entry name" value="Peptidase_S8"/>
    <property type="match status" value="1"/>
</dbReference>
<organism evidence="7 8">
    <name type="scientific">Aquimarina litoralis</name>
    <dbReference type="NCBI Taxonomy" id="584605"/>
    <lineage>
        <taxon>Bacteria</taxon>
        <taxon>Pseudomonadati</taxon>
        <taxon>Bacteroidota</taxon>
        <taxon>Flavobacteriia</taxon>
        <taxon>Flavobacteriales</taxon>
        <taxon>Flavobacteriaceae</taxon>
        <taxon>Aquimarina</taxon>
    </lineage>
</organism>
<evidence type="ECO:0000256" key="2">
    <source>
        <dbReference type="ARBA" id="ARBA00022670"/>
    </source>
</evidence>
<feature type="active site" description="Charge relay system" evidence="5">
    <location>
        <position position="257"/>
    </location>
</feature>
<dbReference type="RefSeq" id="WP_343912865.1">
    <property type="nucleotide sequence ID" value="NZ_BAAAGE010000002.1"/>
</dbReference>
<proteinExistence type="inferred from homology"/>
<dbReference type="PROSITE" id="PS51257">
    <property type="entry name" value="PROKAR_LIPOPROTEIN"/>
    <property type="match status" value="1"/>
</dbReference>
<reference evidence="8" key="1">
    <citation type="journal article" date="2019" name="Int. J. Syst. Evol. Microbiol.">
        <title>The Global Catalogue of Microorganisms (GCM) 10K type strain sequencing project: providing services to taxonomists for standard genome sequencing and annotation.</title>
        <authorList>
            <consortium name="The Broad Institute Genomics Platform"/>
            <consortium name="The Broad Institute Genome Sequencing Center for Infectious Disease"/>
            <person name="Wu L."/>
            <person name="Ma J."/>
        </authorList>
    </citation>
    <scope>NUCLEOTIDE SEQUENCE [LARGE SCALE GENOMIC DNA]</scope>
    <source>
        <strain evidence="8">JCM 15974</strain>
    </source>
</reference>
<keyword evidence="4 5" id="KW-0720">Serine protease</keyword>
<evidence type="ECO:0000256" key="3">
    <source>
        <dbReference type="ARBA" id="ARBA00022801"/>
    </source>
</evidence>
<dbReference type="Gene3D" id="3.40.50.200">
    <property type="entry name" value="Peptidase S8/S53 domain"/>
    <property type="match status" value="1"/>
</dbReference>
<keyword evidence="8" id="KW-1185">Reference proteome</keyword>
<evidence type="ECO:0000313" key="7">
    <source>
        <dbReference type="EMBL" id="GAA0723713.1"/>
    </source>
</evidence>
<dbReference type="EMBL" id="BAAAGE010000002">
    <property type="protein sequence ID" value="GAA0723713.1"/>
    <property type="molecule type" value="Genomic_DNA"/>
</dbReference>
<dbReference type="InterPro" id="IPR050131">
    <property type="entry name" value="Peptidase_S8_subtilisin-like"/>
</dbReference>
<dbReference type="InterPro" id="IPR036852">
    <property type="entry name" value="Peptidase_S8/S53_dom_sf"/>
</dbReference>
<evidence type="ECO:0000313" key="8">
    <source>
        <dbReference type="Proteomes" id="UP001501758"/>
    </source>
</evidence>
<gene>
    <name evidence="7" type="ORF">GCM10009430_27470</name>
</gene>
<feature type="domain" description="Peptidase S8/S53" evidence="6">
    <location>
        <begin position="248"/>
        <end position="533"/>
    </location>
</feature>
<evidence type="ECO:0000259" key="6">
    <source>
        <dbReference type="Pfam" id="PF00082"/>
    </source>
</evidence>